<dbReference type="CDD" id="cd07714">
    <property type="entry name" value="RNaseJ_MBL-fold"/>
    <property type="match status" value="1"/>
</dbReference>
<dbReference type="SUPFAM" id="SSF56281">
    <property type="entry name" value="Metallo-hydrolase/oxidoreductase"/>
    <property type="match status" value="1"/>
</dbReference>
<dbReference type="Proteomes" id="UP001595444">
    <property type="component" value="Unassembled WGS sequence"/>
</dbReference>
<dbReference type="InterPro" id="IPR042173">
    <property type="entry name" value="RNase_J_2"/>
</dbReference>
<evidence type="ECO:0000259" key="7">
    <source>
        <dbReference type="SMART" id="SM00849"/>
    </source>
</evidence>
<dbReference type="InterPro" id="IPR011108">
    <property type="entry name" value="RMMBL"/>
</dbReference>
<dbReference type="Gene3D" id="3.40.50.10710">
    <property type="entry name" value="Metallo-hydrolase/oxidoreductase"/>
    <property type="match status" value="1"/>
</dbReference>
<keyword evidence="3 8" id="KW-0378">Hydrolase</keyword>
<dbReference type="GO" id="GO:0016787">
    <property type="term" value="F:hydrolase activity"/>
    <property type="evidence" value="ECO:0007669"/>
    <property type="project" value="UniProtKB-KW"/>
</dbReference>
<dbReference type="Gene3D" id="3.60.15.10">
    <property type="entry name" value="Ribonuclease Z/Hydroxyacylglutathione hydrolase-like"/>
    <property type="match status" value="1"/>
</dbReference>
<dbReference type="Gene3D" id="3.10.20.580">
    <property type="match status" value="1"/>
</dbReference>
<dbReference type="SMART" id="SM00849">
    <property type="entry name" value="Lactamase_B"/>
    <property type="match status" value="1"/>
</dbReference>
<dbReference type="Pfam" id="PF22505">
    <property type="entry name" value="RNase_J_b_CASP"/>
    <property type="match status" value="1"/>
</dbReference>
<dbReference type="EC" id="3.1.-.-" evidence="8"/>
<evidence type="ECO:0000313" key="9">
    <source>
        <dbReference type="Proteomes" id="UP001595444"/>
    </source>
</evidence>
<dbReference type="InterPro" id="IPR041636">
    <property type="entry name" value="RNase_J_C"/>
</dbReference>
<dbReference type="Pfam" id="PF17770">
    <property type="entry name" value="RNase_J_C"/>
    <property type="match status" value="1"/>
</dbReference>
<sequence>MKKNDNRLLFLPLGGCGEIGMNLNLYGHKGYWLMVDCGMMFADSYSPGVDLVFPDPGFIESEGNRLAGMMLTHGHEDHIGAIPHLWKRFKCPLYATAFTAELIIDKLKEAGIEDEVPLTIVEPHIDIEVGPFSVRYVPLAHSIAEGHGLVIKTEVGTLFHTGDWKLDKTPLIGPVCPSDLLTDLGTDGVLALICDSTNVFNTSESGSEATVRDNLIELVSGLKGRVVITTFASNVARMDTIGAVAKATGRSLALMGRSMQRVLKAGRATGYLQDMPNLVGEEYIDDLPADKVLIACTGCQGEPRAALARIAKDDHRNVRLAAGDNVIFSSKIIPGNDLSLGQLFNQLAEKKINIITEKDEFIHVSGHPGQPELAQMYEWTKPMAVIPVHGEGRHLMRQAKFAKEKGIKHTIVPRNGDIIDISTSGLLKIDEVPVGRLVLDGNRVIDIDDMAITERRRAASNGFITVSLVFDRKDALAAEPAIAILGLPQGHDDVFYDGLLAEVETGIDRMRARDRQDDTNVEEVVRIAARRFCRKEIGKNPGVATLITRYEDMAI</sequence>
<dbReference type="PANTHER" id="PTHR43694">
    <property type="entry name" value="RIBONUCLEASE J"/>
    <property type="match status" value="1"/>
</dbReference>
<dbReference type="EMBL" id="JBHRSL010000002">
    <property type="protein sequence ID" value="MFC3051111.1"/>
    <property type="molecule type" value="Genomic_DNA"/>
</dbReference>
<keyword evidence="4" id="KW-0862">Zinc</keyword>
<comment type="caution">
    <text evidence="8">The sequence shown here is derived from an EMBL/GenBank/DDBJ whole genome shotgun (WGS) entry which is preliminary data.</text>
</comment>
<gene>
    <name evidence="8" type="ORF">ACFOKA_04235</name>
</gene>
<evidence type="ECO:0000256" key="3">
    <source>
        <dbReference type="ARBA" id="ARBA00022801"/>
    </source>
</evidence>
<dbReference type="Pfam" id="PF07521">
    <property type="entry name" value="RMMBL"/>
    <property type="match status" value="1"/>
</dbReference>
<name>A0ABV7D2A0_9PROT</name>
<proteinExistence type="predicted"/>
<keyword evidence="5" id="KW-0269">Exonuclease</keyword>
<evidence type="ECO:0000256" key="6">
    <source>
        <dbReference type="ARBA" id="ARBA00022884"/>
    </source>
</evidence>
<dbReference type="InterPro" id="IPR036866">
    <property type="entry name" value="RibonucZ/Hydroxyglut_hydro"/>
</dbReference>
<dbReference type="RefSeq" id="WP_228073423.1">
    <property type="nucleotide sequence ID" value="NZ_CP061205.1"/>
</dbReference>
<keyword evidence="1" id="KW-0540">Nuclease</keyword>
<keyword evidence="9" id="KW-1185">Reference proteome</keyword>
<keyword evidence="6" id="KW-0694">RNA-binding</keyword>
<dbReference type="InterPro" id="IPR055132">
    <property type="entry name" value="RNase_J_b_CASP"/>
</dbReference>
<evidence type="ECO:0000313" key="8">
    <source>
        <dbReference type="EMBL" id="MFC3051111.1"/>
    </source>
</evidence>
<dbReference type="InterPro" id="IPR001279">
    <property type="entry name" value="Metallo-B-lactamas"/>
</dbReference>
<keyword evidence="2" id="KW-0479">Metal-binding</keyword>
<evidence type="ECO:0000256" key="5">
    <source>
        <dbReference type="ARBA" id="ARBA00022839"/>
    </source>
</evidence>
<reference evidence="9" key="1">
    <citation type="journal article" date="2019" name="Int. J. Syst. Evol. Microbiol.">
        <title>The Global Catalogue of Microorganisms (GCM) 10K type strain sequencing project: providing services to taxonomists for standard genome sequencing and annotation.</title>
        <authorList>
            <consortium name="The Broad Institute Genomics Platform"/>
            <consortium name="The Broad Institute Genome Sequencing Center for Infectious Disease"/>
            <person name="Wu L."/>
            <person name="Ma J."/>
        </authorList>
    </citation>
    <scope>NUCLEOTIDE SEQUENCE [LARGE SCALE GENOMIC DNA]</scope>
    <source>
        <strain evidence="9">KCTC 62164</strain>
    </source>
</reference>
<evidence type="ECO:0000256" key="2">
    <source>
        <dbReference type="ARBA" id="ARBA00022723"/>
    </source>
</evidence>
<feature type="domain" description="Metallo-beta-lactamase" evidence="7">
    <location>
        <begin position="20"/>
        <end position="222"/>
    </location>
</feature>
<organism evidence="8 9">
    <name type="scientific">Kordiimonas pumila</name>
    <dbReference type="NCBI Taxonomy" id="2161677"/>
    <lineage>
        <taxon>Bacteria</taxon>
        <taxon>Pseudomonadati</taxon>
        <taxon>Pseudomonadota</taxon>
        <taxon>Alphaproteobacteria</taxon>
        <taxon>Kordiimonadales</taxon>
        <taxon>Kordiimonadaceae</taxon>
        <taxon>Kordiimonas</taxon>
    </lineage>
</organism>
<dbReference type="Pfam" id="PF00753">
    <property type="entry name" value="Lactamase_B"/>
    <property type="match status" value="1"/>
</dbReference>
<dbReference type="PANTHER" id="PTHR43694:SF1">
    <property type="entry name" value="RIBONUCLEASE J"/>
    <property type="match status" value="1"/>
</dbReference>
<evidence type="ECO:0000256" key="1">
    <source>
        <dbReference type="ARBA" id="ARBA00022722"/>
    </source>
</evidence>
<evidence type="ECO:0000256" key="4">
    <source>
        <dbReference type="ARBA" id="ARBA00022833"/>
    </source>
</evidence>
<accession>A0ABV7D2A0</accession>
<protein>
    <submittedName>
        <fullName evidence="8">Ribonuclease J</fullName>
        <ecNumber evidence="8">3.1.-.-</ecNumber>
    </submittedName>
</protein>